<dbReference type="OrthoDB" id="9953011at2"/>
<evidence type="ECO:0000256" key="1">
    <source>
        <dbReference type="SAM" id="MobiDB-lite"/>
    </source>
</evidence>
<proteinExistence type="predicted"/>
<accession>A0A2K9LPH2</accession>
<name>A0A2K9LPH2_9GAMM</name>
<organism evidence="2 3">
    <name type="scientific">Ketobacter alkanivorans</name>
    <dbReference type="NCBI Taxonomy" id="1917421"/>
    <lineage>
        <taxon>Bacteria</taxon>
        <taxon>Pseudomonadati</taxon>
        <taxon>Pseudomonadota</taxon>
        <taxon>Gammaproteobacteria</taxon>
        <taxon>Pseudomonadales</taxon>
        <taxon>Ketobacteraceae</taxon>
        <taxon>Ketobacter</taxon>
    </lineage>
</organism>
<keyword evidence="3" id="KW-1185">Reference proteome</keyword>
<sequence length="62" mass="7074">MTDTTANKASHPNQTQPSDNPEQARRKYGYGLGHFAKSKQRYIRAVEAVEKELSRSFELGYN</sequence>
<dbReference type="AlphaFoldDB" id="A0A2K9LPH2"/>
<evidence type="ECO:0000313" key="2">
    <source>
        <dbReference type="EMBL" id="AUM14259.1"/>
    </source>
</evidence>
<dbReference type="KEGG" id="kak:Kalk_18325"/>
<feature type="region of interest" description="Disordered" evidence="1">
    <location>
        <begin position="1"/>
        <end position="27"/>
    </location>
</feature>
<feature type="compositionally biased region" description="Polar residues" evidence="1">
    <location>
        <begin position="1"/>
        <end position="21"/>
    </location>
</feature>
<reference evidence="3" key="1">
    <citation type="submission" date="2017-08" db="EMBL/GenBank/DDBJ databases">
        <title>Direct submision.</title>
        <authorList>
            <person name="Kim S.-J."/>
            <person name="Rhee S.-K."/>
        </authorList>
    </citation>
    <scope>NUCLEOTIDE SEQUENCE [LARGE SCALE GENOMIC DNA]</scope>
    <source>
        <strain evidence="3">GI5</strain>
    </source>
</reference>
<dbReference type="EMBL" id="CP022684">
    <property type="protein sequence ID" value="AUM14259.1"/>
    <property type="molecule type" value="Genomic_DNA"/>
</dbReference>
<dbReference type="Proteomes" id="UP000235116">
    <property type="component" value="Chromosome"/>
</dbReference>
<evidence type="ECO:0000313" key="3">
    <source>
        <dbReference type="Proteomes" id="UP000235116"/>
    </source>
</evidence>
<dbReference type="RefSeq" id="WP_101895633.1">
    <property type="nucleotide sequence ID" value="NZ_CP022684.1"/>
</dbReference>
<gene>
    <name evidence="2" type="ORF">Kalk_18325</name>
</gene>
<protein>
    <submittedName>
        <fullName evidence="2">Uncharacterized protein</fullName>
    </submittedName>
</protein>